<sequence>MAKPIGEPLFSFPPPKPITRIPAEASLCLEAEKRFLKAFLEAFYKCWPGMKTIHKGLTSYTADHEDCQLLASELGWAGTWCSKVMPSLHWEEAFGLDQDAWEAEAKELASAPLKVSPTVSPSPVPGPQRPIFKCLPENVRPSKPRPGTTLQTAIDVDLLDEDCIEKSLRELEEGLIIQRLPAKKARIVPTNLTFF</sequence>
<keyword evidence="2" id="KW-1185">Reference proteome</keyword>
<comment type="caution">
    <text evidence="1">The sequence shown here is derived from an EMBL/GenBank/DDBJ whole genome shotgun (WGS) entry which is preliminary data.</text>
</comment>
<accession>A0A9W8JKR6</accession>
<evidence type="ECO:0000313" key="1">
    <source>
        <dbReference type="EMBL" id="KAJ2936332.1"/>
    </source>
</evidence>
<organism evidence="1 2">
    <name type="scientific">Candolleomyces eurysporus</name>
    <dbReference type="NCBI Taxonomy" id="2828524"/>
    <lineage>
        <taxon>Eukaryota</taxon>
        <taxon>Fungi</taxon>
        <taxon>Dikarya</taxon>
        <taxon>Basidiomycota</taxon>
        <taxon>Agaricomycotina</taxon>
        <taxon>Agaricomycetes</taxon>
        <taxon>Agaricomycetidae</taxon>
        <taxon>Agaricales</taxon>
        <taxon>Agaricineae</taxon>
        <taxon>Psathyrellaceae</taxon>
        <taxon>Candolleomyces</taxon>
    </lineage>
</organism>
<name>A0A9W8JKR6_9AGAR</name>
<feature type="non-terminal residue" evidence="1">
    <location>
        <position position="195"/>
    </location>
</feature>
<dbReference type="AlphaFoldDB" id="A0A9W8JKR6"/>
<evidence type="ECO:0000313" key="2">
    <source>
        <dbReference type="Proteomes" id="UP001140091"/>
    </source>
</evidence>
<dbReference type="Proteomes" id="UP001140091">
    <property type="component" value="Unassembled WGS sequence"/>
</dbReference>
<reference evidence="1" key="1">
    <citation type="submission" date="2022-06" db="EMBL/GenBank/DDBJ databases">
        <title>Genome Sequence of Candolleomyces eurysporus.</title>
        <authorList>
            <person name="Buettner E."/>
        </authorList>
    </citation>
    <scope>NUCLEOTIDE SEQUENCE</scope>
    <source>
        <strain evidence="1">VTCC 930004</strain>
    </source>
</reference>
<dbReference type="EMBL" id="JANBPK010000093">
    <property type="protein sequence ID" value="KAJ2936332.1"/>
    <property type="molecule type" value="Genomic_DNA"/>
</dbReference>
<protein>
    <submittedName>
        <fullName evidence="1">Uncharacterized protein</fullName>
    </submittedName>
</protein>
<gene>
    <name evidence="1" type="ORF">H1R20_g758</name>
</gene>
<proteinExistence type="predicted"/>